<evidence type="ECO:0000313" key="3">
    <source>
        <dbReference type="Proteomes" id="UP000267081"/>
    </source>
</evidence>
<name>A0A3R9KI23_9PSEU</name>
<keyword evidence="3" id="KW-1185">Reference proteome</keyword>
<proteinExistence type="predicted"/>
<dbReference type="EMBL" id="RSEC01000058">
    <property type="protein sequence ID" value="RSD13686.1"/>
    <property type="molecule type" value="Genomic_DNA"/>
</dbReference>
<sequence>MPISSPICLVIRPVEAGAAASAVEGSTIDRVTVTVVVVVVPLVADPAEQPASKTAAAVRTGPCRQVR</sequence>
<feature type="region of interest" description="Disordered" evidence="1">
    <location>
        <begin position="48"/>
        <end position="67"/>
    </location>
</feature>
<protein>
    <submittedName>
        <fullName evidence="2">Uncharacterized protein</fullName>
    </submittedName>
</protein>
<gene>
    <name evidence="2" type="ORF">EIY87_28755</name>
</gene>
<accession>A0A3R9KI23</accession>
<organism evidence="2 3">
    <name type="scientific">Amycolatopsis eburnea</name>
    <dbReference type="NCBI Taxonomy" id="2267691"/>
    <lineage>
        <taxon>Bacteria</taxon>
        <taxon>Bacillati</taxon>
        <taxon>Actinomycetota</taxon>
        <taxon>Actinomycetes</taxon>
        <taxon>Pseudonocardiales</taxon>
        <taxon>Pseudonocardiaceae</taxon>
        <taxon>Amycolatopsis</taxon>
    </lineage>
</organism>
<evidence type="ECO:0000256" key="1">
    <source>
        <dbReference type="SAM" id="MobiDB-lite"/>
    </source>
</evidence>
<reference evidence="2 3" key="1">
    <citation type="submission" date="2018-12" db="EMBL/GenBank/DDBJ databases">
        <title>Amycolatopsis eburnea sp. nov. actinomycete associate with arbuscular mycorrhiza fungal spore.</title>
        <authorList>
            <person name="Lumyong S."/>
            <person name="Chaiya L."/>
        </authorList>
    </citation>
    <scope>NUCLEOTIDE SEQUENCE [LARGE SCALE GENOMIC DNA]</scope>
    <source>
        <strain evidence="2 3">GLM-1</strain>
    </source>
</reference>
<dbReference type="AlphaFoldDB" id="A0A3R9KI23"/>
<evidence type="ECO:0000313" key="2">
    <source>
        <dbReference type="EMBL" id="RSD13686.1"/>
    </source>
</evidence>
<comment type="caution">
    <text evidence="2">The sequence shown here is derived from an EMBL/GenBank/DDBJ whole genome shotgun (WGS) entry which is preliminary data.</text>
</comment>
<dbReference type="Proteomes" id="UP000267081">
    <property type="component" value="Unassembled WGS sequence"/>
</dbReference>